<dbReference type="SMART" id="SM00368">
    <property type="entry name" value="LRR_RI"/>
    <property type="match status" value="8"/>
</dbReference>
<dbReference type="GeneID" id="113150223"/>
<evidence type="ECO:0000313" key="2">
    <source>
        <dbReference type="Ensembl" id="ENSATEP00000005685.2"/>
    </source>
</evidence>
<dbReference type="InterPro" id="IPR052394">
    <property type="entry name" value="LRR-containing"/>
</dbReference>
<dbReference type="Proteomes" id="UP000265040">
    <property type="component" value="Chromosome 9"/>
</dbReference>
<dbReference type="OrthoDB" id="76105at2759"/>
<reference evidence="2" key="1">
    <citation type="submission" date="2021-04" db="EMBL/GenBank/DDBJ databases">
        <authorList>
            <consortium name="Wellcome Sanger Institute Data Sharing"/>
        </authorList>
    </citation>
    <scope>NUCLEOTIDE SEQUENCE [LARGE SCALE GENOMIC DNA]</scope>
</reference>
<sequence>MVHGKTLFKETVLHSVLEDGGEEAESEKLQLEEQRGSWTEVDMRGPKDHCSRPDGNALDRGEREGEEEVKEKELGEEECVNSDEDYDTDLELEGKDEAYDPTGQACYMRACEMLQVFPASNFLRHLQNEDLSMMYRGLGPQGTKALAVPLVTNTSILRLNLRDNWMEGMGGAAIAEMLKENCYITEMDLSDNNLGDYGARAIAGMLKENSTLVSLNLSGNHFTDRSAEHLGPALITNTKLQHLNLSYNALGERAGQTLGDALSENTGLKSLSLAWNCIRGRGAVTLANGLGGNILLTTVDLSYNGFAKEGAIALGQALKENNVLEELNVSNNRIPPEGAIHLAMGLKVNKTIKYLNMGRNPIQSAGCYGILKSIQENPDSAMETLDFTVITVNQEFEDLYTAVKEIFPALTVNHGGRIGTFRKAKP</sequence>
<dbReference type="InParanoid" id="A0A3Q1HEE7"/>
<evidence type="ECO:0000313" key="3">
    <source>
        <dbReference type="Proteomes" id="UP000265040"/>
    </source>
</evidence>
<feature type="compositionally biased region" description="Basic and acidic residues" evidence="1">
    <location>
        <begin position="26"/>
        <end position="73"/>
    </location>
</feature>
<gene>
    <name evidence="2" type="primary">LRRC74B</name>
</gene>
<dbReference type="InterPro" id="IPR001611">
    <property type="entry name" value="Leu-rich_rpt"/>
</dbReference>
<dbReference type="Gene3D" id="3.80.10.10">
    <property type="entry name" value="Ribonuclease Inhibitor"/>
    <property type="match status" value="1"/>
</dbReference>
<dbReference type="RefSeq" id="XP_026198413.1">
    <property type="nucleotide sequence ID" value="XM_026342628.1"/>
</dbReference>
<organism evidence="2 3">
    <name type="scientific">Anabas testudineus</name>
    <name type="common">Climbing perch</name>
    <name type="synonym">Anthias testudineus</name>
    <dbReference type="NCBI Taxonomy" id="64144"/>
    <lineage>
        <taxon>Eukaryota</taxon>
        <taxon>Metazoa</taxon>
        <taxon>Chordata</taxon>
        <taxon>Craniata</taxon>
        <taxon>Vertebrata</taxon>
        <taxon>Euteleostomi</taxon>
        <taxon>Actinopterygii</taxon>
        <taxon>Neopterygii</taxon>
        <taxon>Teleostei</taxon>
        <taxon>Neoteleostei</taxon>
        <taxon>Acanthomorphata</taxon>
        <taxon>Anabantaria</taxon>
        <taxon>Anabantiformes</taxon>
        <taxon>Anabantoidei</taxon>
        <taxon>Anabantidae</taxon>
        <taxon>Anabas</taxon>
    </lineage>
</organism>
<dbReference type="InterPro" id="IPR032675">
    <property type="entry name" value="LRR_dom_sf"/>
</dbReference>
<dbReference type="SUPFAM" id="SSF52047">
    <property type="entry name" value="RNI-like"/>
    <property type="match status" value="1"/>
</dbReference>
<dbReference type="STRING" id="64144.ENSATEP00000005685"/>
<dbReference type="PANTHER" id="PTHR24114:SF37">
    <property type="entry name" value="LEUCINE-RICH REPEAT-CONTAINING PROTEIN 74B"/>
    <property type="match status" value="1"/>
</dbReference>
<reference evidence="2" key="2">
    <citation type="submission" date="2025-08" db="UniProtKB">
        <authorList>
            <consortium name="Ensembl"/>
        </authorList>
    </citation>
    <scope>IDENTIFICATION</scope>
</reference>
<dbReference type="Ensembl" id="ENSATET00000005783.3">
    <property type="protein sequence ID" value="ENSATEP00000005685.2"/>
    <property type="gene ID" value="ENSATEG00000004009.3"/>
</dbReference>
<dbReference type="PANTHER" id="PTHR24114">
    <property type="entry name" value="LEUCINE RICH REPEAT FAMILY PROTEIN"/>
    <property type="match status" value="1"/>
</dbReference>
<proteinExistence type="predicted"/>
<accession>A0A3Q1HEE7</accession>
<protein>
    <recommendedName>
        <fullName evidence="4">Leucine rich repeat containing 74B</fullName>
    </recommendedName>
</protein>
<reference evidence="2" key="3">
    <citation type="submission" date="2025-09" db="UniProtKB">
        <authorList>
            <consortium name="Ensembl"/>
        </authorList>
    </citation>
    <scope>IDENTIFICATION</scope>
</reference>
<dbReference type="AlphaFoldDB" id="A0A3Q1HEE7"/>
<dbReference type="Pfam" id="PF13516">
    <property type="entry name" value="LRR_6"/>
    <property type="match status" value="8"/>
</dbReference>
<evidence type="ECO:0000256" key="1">
    <source>
        <dbReference type="SAM" id="MobiDB-lite"/>
    </source>
</evidence>
<dbReference type="GeneTree" id="ENSGT00940000154297"/>
<feature type="region of interest" description="Disordered" evidence="1">
    <location>
        <begin position="18"/>
        <end position="85"/>
    </location>
</feature>
<keyword evidence="3" id="KW-1185">Reference proteome</keyword>
<feature type="compositionally biased region" description="Acidic residues" evidence="1">
    <location>
        <begin position="74"/>
        <end position="85"/>
    </location>
</feature>
<name>A0A3Q1HEE7_ANATE</name>
<evidence type="ECO:0008006" key="4">
    <source>
        <dbReference type="Google" id="ProtNLM"/>
    </source>
</evidence>